<dbReference type="PANTHER" id="PTHR12110:SF21">
    <property type="entry name" value="XYLOSE ISOMERASE-LIKE TIM BARREL DOMAIN-CONTAINING PROTEIN"/>
    <property type="match status" value="1"/>
</dbReference>
<dbReference type="InterPro" id="IPR013022">
    <property type="entry name" value="Xyl_isomerase-like_TIM-brl"/>
</dbReference>
<dbReference type="SUPFAM" id="SSF51658">
    <property type="entry name" value="Xylose isomerase-like"/>
    <property type="match status" value="1"/>
</dbReference>
<organism evidence="2 3">
    <name type="scientific">Gemmata massiliana</name>
    <dbReference type="NCBI Taxonomy" id="1210884"/>
    <lineage>
        <taxon>Bacteria</taxon>
        <taxon>Pseudomonadati</taxon>
        <taxon>Planctomycetota</taxon>
        <taxon>Planctomycetia</taxon>
        <taxon>Gemmatales</taxon>
        <taxon>Gemmataceae</taxon>
        <taxon>Gemmata</taxon>
    </lineage>
</organism>
<evidence type="ECO:0000313" key="2">
    <source>
        <dbReference type="EMBL" id="VTR96595.1"/>
    </source>
</evidence>
<dbReference type="InterPro" id="IPR019546">
    <property type="entry name" value="TAT_signal_bac_arc"/>
</dbReference>
<evidence type="ECO:0000259" key="1">
    <source>
        <dbReference type="Pfam" id="PF01261"/>
    </source>
</evidence>
<dbReference type="PANTHER" id="PTHR12110">
    <property type="entry name" value="HYDROXYPYRUVATE ISOMERASE"/>
    <property type="match status" value="1"/>
</dbReference>
<dbReference type="Proteomes" id="UP000464178">
    <property type="component" value="Chromosome"/>
</dbReference>
<dbReference type="InterPro" id="IPR006311">
    <property type="entry name" value="TAT_signal"/>
</dbReference>
<gene>
    <name evidence="2" type="ORF">SOIL9_11420</name>
</gene>
<dbReference type="InterPro" id="IPR050312">
    <property type="entry name" value="IolE/XylAMocC-like"/>
</dbReference>
<keyword evidence="2" id="KW-0413">Isomerase</keyword>
<dbReference type="AlphaFoldDB" id="A0A6P2D887"/>
<feature type="domain" description="Xylose isomerase-like TIM barrel" evidence="1">
    <location>
        <begin position="56"/>
        <end position="273"/>
    </location>
</feature>
<accession>A0A6P2D887</accession>
<name>A0A6P2D887_9BACT</name>
<reference evidence="2 3" key="1">
    <citation type="submission" date="2019-05" db="EMBL/GenBank/DDBJ databases">
        <authorList>
            <consortium name="Science for Life Laboratories"/>
        </authorList>
    </citation>
    <scope>NUCLEOTIDE SEQUENCE [LARGE SCALE GENOMIC DNA]</scope>
    <source>
        <strain evidence="2">Soil9</strain>
    </source>
</reference>
<dbReference type="RefSeq" id="WP_162670836.1">
    <property type="nucleotide sequence ID" value="NZ_LR593886.1"/>
</dbReference>
<protein>
    <recommendedName>
        <fullName evidence="1">Xylose isomerase-like TIM barrel domain-containing protein</fullName>
    </recommendedName>
</protein>
<sequence>MNRPLGRRDFLHTTAAVTATAVTGSYLFSAEQKKPKLKKAVKYGMIQLKGTHQERLELAKKCGFLGVEIDSPGTTKLDELVKASKDTGVAIHGVIDSVHWTDTLSSPDEKVRAKGLEALKGALEDAKTVGADTVLLVPGVVNKEVSYEQCYERSQAEVRKVLPLAEKLKVKIAIEVVWNNFITKPEQLVQYVDDFKSEFVGAYFDCSNMVKYGVPSADWIRKLGKRMLKFDFKGYSKTKQWVAIGEGDEDWPEILKALAEIGYNGWATSEVGGGGEEHLKKISAQMDKVLGLG</sequence>
<evidence type="ECO:0000313" key="3">
    <source>
        <dbReference type="Proteomes" id="UP000464178"/>
    </source>
</evidence>
<dbReference type="EMBL" id="LR593886">
    <property type="protein sequence ID" value="VTR96595.1"/>
    <property type="molecule type" value="Genomic_DNA"/>
</dbReference>
<dbReference type="GO" id="GO:0016853">
    <property type="term" value="F:isomerase activity"/>
    <property type="evidence" value="ECO:0007669"/>
    <property type="project" value="UniProtKB-KW"/>
</dbReference>
<keyword evidence="3" id="KW-1185">Reference proteome</keyword>
<dbReference type="NCBIfam" id="TIGR01409">
    <property type="entry name" value="TAT_signal_seq"/>
    <property type="match status" value="1"/>
</dbReference>
<dbReference type="Pfam" id="PF01261">
    <property type="entry name" value="AP_endonuc_2"/>
    <property type="match status" value="1"/>
</dbReference>
<dbReference type="InterPro" id="IPR036237">
    <property type="entry name" value="Xyl_isomerase-like_sf"/>
</dbReference>
<proteinExistence type="predicted"/>
<dbReference type="PROSITE" id="PS51318">
    <property type="entry name" value="TAT"/>
    <property type="match status" value="1"/>
</dbReference>
<dbReference type="Gene3D" id="3.20.20.150">
    <property type="entry name" value="Divalent-metal-dependent TIM barrel enzymes"/>
    <property type="match status" value="1"/>
</dbReference>
<dbReference type="KEGG" id="gms:SOIL9_11420"/>